<evidence type="ECO:0000313" key="11">
    <source>
        <dbReference type="Proteomes" id="UP000308549"/>
    </source>
</evidence>
<comment type="cofactor">
    <cofactor evidence="1 8">
        <name>heme</name>
        <dbReference type="ChEBI" id="CHEBI:30413"/>
    </cofactor>
</comment>
<evidence type="ECO:0008006" key="12">
    <source>
        <dbReference type="Google" id="ProtNLM"/>
    </source>
</evidence>
<gene>
    <name evidence="10" type="ORF">B0A50_08311</name>
</gene>
<dbReference type="PRINTS" id="PR00463">
    <property type="entry name" value="EP450I"/>
</dbReference>
<dbReference type="InterPro" id="IPR002401">
    <property type="entry name" value="Cyt_P450_E_grp-I"/>
</dbReference>
<keyword evidence="9" id="KW-1133">Transmembrane helix</keyword>
<comment type="similarity">
    <text evidence="2">Belongs to the cytochrome P450 family.</text>
</comment>
<keyword evidence="11" id="KW-1185">Reference proteome</keyword>
<evidence type="ECO:0000256" key="5">
    <source>
        <dbReference type="ARBA" id="ARBA00023002"/>
    </source>
</evidence>
<dbReference type="GO" id="GO:0005506">
    <property type="term" value="F:iron ion binding"/>
    <property type="evidence" value="ECO:0007669"/>
    <property type="project" value="InterPro"/>
</dbReference>
<dbReference type="CDD" id="cd11060">
    <property type="entry name" value="CYP57A1-like"/>
    <property type="match status" value="1"/>
</dbReference>
<evidence type="ECO:0000256" key="9">
    <source>
        <dbReference type="SAM" id="Phobius"/>
    </source>
</evidence>
<dbReference type="AlphaFoldDB" id="A0A4V5N336"/>
<evidence type="ECO:0000256" key="6">
    <source>
        <dbReference type="ARBA" id="ARBA00023004"/>
    </source>
</evidence>
<accession>A0A4V5N336</accession>
<evidence type="ECO:0000256" key="3">
    <source>
        <dbReference type="ARBA" id="ARBA00022617"/>
    </source>
</evidence>
<dbReference type="Gene3D" id="1.10.630.10">
    <property type="entry name" value="Cytochrome P450"/>
    <property type="match status" value="1"/>
</dbReference>
<evidence type="ECO:0000256" key="1">
    <source>
        <dbReference type="ARBA" id="ARBA00001971"/>
    </source>
</evidence>
<dbReference type="EMBL" id="NAJL01000081">
    <property type="protein sequence ID" value="TKA22199.1"/>
    <property type="molecule type" value="Genomic_DNA"/>
</dbReference>
<keyword evidence="5" id="KW-0560">Oxidoreductase</keyword>
<reference evidence="10 11" key="1">
    <citation type="submission" date="2017-03" db="EMBL/GenBank/DDBJ databases">
        <title>Genomes of endolithic fungi from Antarctica.</title>
        <authorList>
            <person name="Coleine C."/>
            <person name="Masonjones S."/>
            <person name="Stajich J.E."/>
        </authorList>
    </citation>
    <scope>NUCLEOTIDE SEQUENCE [LARGE SCALE GENOMIC DNA]</scope>
    <source>
        <strain evidence="10 11">CCFEE 6315</strain>
    </source>
</reference>
<dbReference type="InterPro" id="IPR036396">
    <property type="entry name" value="Cyt_P450_sf"/>
</dbReference>
<dbReference type="PRINTS" id="PR00385">
    <property type="entry name" value="P450"/>
</dbReference>
<keyword evidence="9" id="KW-0812">Transmembrane</keyword>
<feature type="transmembrane region" description="Helical" evidence="9">
    <location>
        <begin position="12"/>
        <end position="34"/>
    </location>
</feature>
<dbReference type="OrthoDB" id="3934656at2759"/>
<name>A0A4V5N336_9PEZI</name>
<proteinExistence type="inferred from homology"/>
<comment type="caution">
    <text evidence="10">The sequence shown here is derived from an EMBL/GenBank/DDBJ whole genome shotgun (WGS) entry which is preliminary data.</text>
</comment>
<sequence>MAGLISSLWPSTASVVLVGVLLVLVLVVSSWLNYRKLRQFNGPFWAGCGESWIFWHACHAQLNTAQFDAIKKYGSPCRIAPMLLVTDDADVVRHMNAAGSKWRRSGWYEGMKLDPRMDSVFSTRDEKHHAELRAKEIGGYNGRDVASLEPDIDNRIADMLRLIRTQYAGSRTMDFASIARFFTLDVLSTIAFGRPFGFMSANRDLWEYNKSTSSNMFLLELVINHFSFRWLFSSWPVQALGAPKTTDKQGMGPMLAFARKAVEERFGPKPIAKQDMLGHFINKGLTQVQCEAEANLQIIAGSDSTTTILQSTVFLLVGSPFAYNRLREELDGAAELTPATIKYSETLKLPYLQAVIWEGLRLFPPLFGLKAKIAPPGGDTIKGIYYPEGTEMSICDDALCRNTEIFGSDARLFRPERWIEADADKKIKYRQTVDSVFGSGRFQCLGRHIAMMELHKAIAELMRKFDWVMADPMRGIDSHAHGVHIQSNMNLVATERA</sequence>
<dbReference type="GO" id="GO:0004497">
    <property type="term" value="F:monooxygenase activity"/>
    <property type="evidence" value="ECO:0007669"/>
    <property type="project" value="UniProtKB-KW"/>
</dbReference>
<evidence type="ECO:0000256" key="2">
    <source>
        <dbReference type="ARBA" id="ARBA00010617"/>
    </source>
</evidence>
<evidence type="ECO:0000313" key="10">
    <source>
        <dbReference type="EMBL" id="TKA22199.1"/>
    </source>
</evidence>
<keyword evidence="4 8" id="KW-0479">Metal-binding</keyword>
<keyword evidence="3 8" id="KW-0349">Heme</keyword>
<keyword evidence="9" id="KW-0472">Membrane</keyword>
<dbReference type="InterPro" id="IPR001128">
    <property type="entry name" value="Cyt_P450"/>
</dbReference>
<dbReference type="Proteomes" id="UP000308549">
    <property type="component" value="Unassembled WGS sequence"/>
</dbReference>
<keyword evidence="6 8" id="KW-0408">Iron</keyword>
<keyword evidence="7" id="KW-0503">Monooxygenase</keyword>
<dbReference type="Pfam" id="PF00067">
    <property type="entry name" value="p450"/>
    <property type="match status" value="1"/>
</dbReference>
<dbReference type="GO" id="GO:0020037">
    <property type="term" value="F:heme binding"/>
    <property type="evidence" value="ECO:0007669"/>
    <property type="project" value="InterPro"/>
</dbReference>
<protein>
    <recommendedName>
        <fullName evidence="12">Pisatin demethylase</fullName>
    </recommendedName>
</protein>
<organism evidence="10 11">
    <name type="scientific">Salinomyces thailandicus</name>
    <dbReference type="NCBI Taxonomy" id="706561"/>
    <lineage>
        <taxon>Eukaryota</taxon>
        <taxon>Fungi</taxon>
        <taxon>Dikarya</taxon>
        <taxon>Ascomycota</taxon>
        <taxon>Pezizomycotina</taxon>
        <taxon>Dothideomycetes</taxon>
        <taxon>Dothideomycetidae</taxon>
        <taxon>Mycosphaerellales</taxon>
        <taxon>Teratosphaeriaceae</taxon>
        <taxon>Salinomyces</taxon>
    </lineage>
</organism>
<evidence type="ECO:0000256" key="7">
    <source>
        <dbReference type="ARBA" id="ARBA00023033"/>
    </source>
</evidence>
<dbReference type="PANTHER" id="PTHR24305:SF77">
    <property type="entry name" value="CYTOCHROME P450 MONOOXYGENASE"/>
    <property type="match status" value="1"/>
</dbReference>
<dbReference type="InterPro" id="IPR050121">
    <property type="entry name" value="Cytochrome_P450_monoxygenase"/>
</dbReference>
<evidence type="ECO:0000256" key="4">
    <source>
        <dbReference type="ARBA" id="ARBA00022723"/>
    </source>
</evidence>
<feature type="binding site" description="axial binding residue" evidence="8">
    <location>
        <position position="444"/>
    </location>
    <ligand>
        <name>heme</name>
        <dbReference type="ChEBI" id="CHEBI:30413"/>
    </ligand>
    <ligandPart>
        <name>Fe</name>
        <dbReference type="ChEBI" id="CHEBI:18248"/>
    </ligandPart>
</feature>
<dbReference type="PANTHER" id="PTHR24305">
    <property type="entry name" value="CYTOCHROME P450"/>
    <property type="match status" value="1"/>
</dbReference>
<dbReference type="GO" id="GO:0016705">
    <property type="term" value="F:oxidoreductase activity, acting on paired donors, with incorporation or reduction of molecular oxygen"/>
    <property type="evidence" value="ECO:0007669"/>
    <property type="project" value="InterPro"/>
</dbReference>
<evidence type="ECO:0000256" key="8">
    <source>
        <dbReference type="PIRSR" id="PIRSR602401-1"/>
    </source>
</evidence>
<dbReference type="SUPFAM" id="SSF48264">
    <property type="entry name" value="Cytochrome P450"/>
    <property type="match status" value="1"/>
</dbReference>